<dbReference type="CDD" id="cd04187">
    <property type="entry name" value="DPM1_like_bac"/>
    <property type="match status" value="1"/>
</dbReference>
<dbReference type="PANTHER" id="PTHR48090:SF1">
    <property type="entry name" value="PROPHAGE BACTOPRENOL GLUCOSYL TRANSFERASE HOMOLOG"/>
    <property type="match status" value="1"/>
</dbReference>
<dbReference type="Pfam" id="PF00535">
    <property type="entry name" value="Glycos_transf_2"/>
    <property type="match status" value="1"/>
</dbReference>
<keyword evidence="5 9" id="KW-0812">Transmembrane</keyword>
<feature type="transmembrane region" description="Helical" evidence="9">
    <location>
        <begin position="270"/>
        <end position="295"/>
    </location>
</feature>
<keyword evidence="6 9" id="KW-1133">Transmembrane helix</keyword>
<feature type="domain" description="Glycosyltransferase 2-like" evidence="10">
    <location>
        <begin position="13"/>
        <end position="175"/>
    </location>
</feature>
<dbReference type="Gene3D" id="3.90.550.10">
    <property type="entry name" value="Spore Coat Polysaccharide Biosynthesis Protein SpsA, Chain A"/>
    <property type="match status" value="1"/>
</dbReference>
<feature type="transmembrane region" description="Helical" evidence="9">
    <location>
        <begin position="237"/>
        <end position="258"/>
    </location>
</feature>
<dbReference type="InterPro" id="IPR029044">
    <property type="entry name" value="Nucleotide-diphossugar_trans"/>
</dbReference>
<gene>
    <name evidence="11" type="ORF">J0M35_10110</name>
</gene>
<proteinExistence type="inferred from homology"/>
<dbReference type="Proteomes" id="UP000664277">
    <property type="component" value="Unassembled WGS sequence"/>
</dbReference>
<evidence type="ECO:0000259" key="10">
    <source>
        <dbReference type="Pfam" id="PF00535"/>
    </source>
</evidence>
<comment type="subcellular location">
    <subcellularLocation>
        <location evidence="1">Cell membrane</location>
        <topology evidence="1">Multi-pass membrane protein</topology>
    </subcellularLocation>
</comment>
<evidence type="ECO:0000313" key="12">
    <source>
        <dbReference type="Proteomes" id="UP000664277"/>
    </source>
</evidence>
<protein>
    <submittedName>
        <fullName evidence="11">Glycosyltransferase family 2 protein</fullName>
    </submittedName>
</protein>
<evidence type="ECO:0000256" key="5">
    <source>
        <dbReference type="ARBA" id="ARBA00022692"/>
    </source>
</evidence>
<keyword evidence="2" id="KW-1003">Cell membrane</keyword>
<dbReference type="SUPFAM" id="SSF53448">
    <property type="entry name" value="Nucleotide-diphospho-sugar transferases"/>
    <property type="match status" value="1"/>
</dbReference>
<evidence type="ECO:0000256" key="1">
    <source>
        <dbReference type="ARBA" id="ARBA00004651"/>
    </source>
</evidence>
<dbReference type="AlphaFoldDB" id="A0A8J7PMJ5"/>
<organism evidence="11 12">
    <name type="scientific">Candidatus Obscuribacter phosphatis</name>
    <dbReference type="NCBI Taxonomy" id="1906157"/>
    <lineage>
        <taxon>Bacteria</taxon>
        <taxon>Bacillati</taxon>
        <taxon>Candidatus Melainabacteria</taxon>
        <taxon>Candidatus Obscuribacterales</taxon>
        <taxon>Candidatus Obscuribacteraceae</taxon>
        <taxon>Candidatus Obscuribacter</taxon>
    </lineage>
</organism>
<dbReference type="InterPro" id="IPR050256">
    <property type="entry name" value="Glycosyltransferase_2"/>
</dbReference>
<dbReference type="InterPro" id="IPR001173">
    <property type="entry name" value="Glyco_trans_2-like"/>
</dbReference>
<evidence type="ECO:0000256" key="6">
    <source>
        <dbReference type="ARBA" id="ARBA00022989"/>
    </source>
</evidence>
<keyword evidence="4" id="KW-0808">Transferase</keyword>
<evidence type="ECO:0000256" key="8">
    <source>
        <dbReference type="ARBA" id="ARBA00038152"/>
    </source>
</evidence>
<evidence type="ECO:0000256" key="3">
    <source>
        <dbReference type="ARBA" id="ARBA00022676"/>
    </source>
</evidence>
<dbReference type="GO" id="GO:0005886">
    <property type="term" value="C:plasma membrane"/>
    <property type="evidence" value="ECO:0007669"/>
    <property type="project" value="UniProtKB-SubCell"/>
</dbReference>
<name>A0A8J7PMJ5_9BACT</name>
<comment type="similarity">
    <text evidence="8">Belongs to the glycosyltransferase 2 family. GtrB subfamily.</text>
</comment>
<dbReference type="EMBL" id="JAFLCK010000012">
    <property type="protein sequence ID" value="MBN8660707.1"/>
    <property type="molecule type" value="Genomic_DNA"/>
</dbReference>
<keyword evidence="7 9" id="KW-0472">Membrane</keyword>
<reference evidence="11" key="1">
    <citation type="submission" date="2021-02" db="EMBL/GenBank/DDBJ databases">
        <title>Genome-Resolved Metagenomics of a Microbial Community Performing Photosynthetic Biological Nutrient Removal.</title>
        <authorList>
            <person name="Mcdaniel E.A."/>
        </authorList>
    </citation>
    <scope>NUCLEOTIDE SEQUENCE</scope>
    <source>
        <strain evidence="11">UWPOB_OBS1</strain>
    </source>
</reference>
<evidence type="ECO:0000256" key="2">
    <source>
        <dbReference type="ARBA" id="ARBA00022475"/>
    </source>
</evidence>
<dbReference type="PANTHER" id="PTHR48090">
    <property type="entry name" value="UNDECAPRENYL-PHOSPHATE 4-DEOXY-4-FORMAMIDO-L-ARABINOSE TRANSFERASE-RELATED"/>
    <property type="match status" value="1"/>
</dbReference>
<dbReference type="GO" id="GO:0016757">
    <property type="term" value="F:glycosyltransferase activity"/>
    <property type="evidence" value="ECO:0007669"/>
    <property type="project" value="UniProtKB-KW"/>
</dbReference>
<evidence type="ECO:0000256" key="4">
    <source>
        <dbReference type="ARBA" id="ARBA00022679"/>
    </source>
</evidence>
<evidence type="ECO:0000256" key="9">
    <source>
        <dbReference type="SAM" id="Phobius"/>
    </source>
</evidence>
<keyword evidence="3" id="KW-0328">Glycosyltransferase</keyword>
<accession>A0A8J7PMJ5</accession>
<sequence length="314" mass="35471">MTDTASDTRPLISVVVPMFNEEAGAAECVKRLTQVLEGMPFRHEIIFVNDGSRDRTLENLKAQKSENPHIKIVDLSRNFGHQIAITAGIDLAQGDAVIVIDGDLQDPPELFPEMTAKWLEGFDIVHAKRRKREGETTFKLLTAKIYYRLIREIAHVEIPVDVGDFRLMSRRAVDALKTLREKHRYIRGMVAWLGFNQTTVEYDRSARFAGQTHYPLSRMLSFSWIGLTSFSIVPLRLATFCGILSALAGFLYGIYALIVKYVFHTAIIGWTSIVILILLLGGIQLLCLGIIGEYVGKLYEESKNRPLYLVKDII</sequence>
<comment type="caution">
    <text evidence="11">The sequence shown here is derived from an EMBL/GenBank/DDBJ whole genome shotgun (WGS) entry which is preliminary data.</text>
</comment>
<evidence type="ECO:0000313" key="11">
    <source>
        <dbReference type="EMBL" id="MBN8660707.1"/>
    </source>
</evidence>
<dbReference type="FunFam" id="3.90.550.10:FF:000079">
    <property type="entry name" value="Probable glycosyl transferase"/>
    <property type="match status" value="1"/>
</dbReference>
<evidence type="ECO:0000256" key="7">
    <source>
        <dbReference type="ARBA" id="ARBA00023136"/>
    </source>
</evidence>